<dbReference type="RefSeq" id="WP_284303722.1">
    <property type="nucleotide sequence ID" value="NZ_BSUO01000001.1"/>
</dbReference>
<reference evidence="12" key="1">
    <citation type="journal article" date="2019" name="Int. J. Syst. Evol. Microbiol.">
        <title>The Global Catalogue of Microorganisms (GCM) 10K type strain sequencing project: providing services to taxonomists for standard genome sequencing and annotation.</title>
        <authorList>
            <consortium name="The Broad Institute Genomics Platform"/>
            <consortium name="The Broad Institute Genome Sequencing Center for Infectious Disease"/>
            <person name="Wu L."/>
            <person name="Ma J."/>
        </authorList>
    </citation>
    <scope>NUCLEOTIDE SEQUENCE [LARGE SCALE GENOMIC DNA]</scope>
    <source>
        <strain evidence="12">NBRC 113072</strain>
    </source>
</reference>
<comment type="catalytic activity">
    <reaction evidence="1">
        <text>ATP + protein L-histidine = ADP + protein N-phospho-L-histidine.</text>
        <dbReference type="EC" id="2.7.13.3"/>
    </reaction>
</comment>
<evidence type="ECO:0000256" key="9">
    <source>
        <dbReference type="SAM" id="MobiDB-lite"/>
    </source>
</evidence>
<gene>
    <name evidence="11" type="ORF">GCM10025883_19750</name>
</gene>
<evidence type="ECO:0000256" key="3">
    <source>
        <dbReference type="ARBA" id="ARBA00022553"/>
    </source>
</evidence>
<dbReference type="Proteomes" id="UP001157126">
    <property type="component" value="Unassembled WGS sequence"/>
</dbReference>
<accession>A0ABQ6IRG7</accession>
<dbReference type="PANTHER" id="PTHR24421:SF10">
    <property type="entry name" value="NITRATE_NITRITE SENSOR PROTEIN NARQ"/>
    <property type="match status" value="1"/>
</dbReference>
<keyword evidence="7" id="KW-0067">ATP-binding</keyword>
<dbReference type="PANTHER" id="PTHR24421">
    <property type="entry name" value="NITRATE/NITRITE SENSOR PROTEIN NARX-RELATED"/>
    <property type="match status" value="1"/>
</dbReference>
<evidence type="ECO:0000256" key="8">
    <source>
        <dbReference type="ARBA" id="ARBA00023012"/>
    </source>
</evidence>
<evidence type="ECO:0000256" key="7">
    <source>
        <dbReference type="ARBA" id="ARBA00022840"/>
    </source>
</evidence>
<organism evidence="11 12">
    <name type="scientific">Mobilicoccus caccae</name>
    <dbReference type="NCBI Taxonomy" id="1859295"/>
    <lineage>
        <taxon>Bacteria</taxon>
        <taxon>Bacillati</taxon>
        <taxon>Actinomycetota</taxon>
        <taxon>Actinomycetes</taxon>
        <taxon>Micrococcales</taxon>
        <taxon>Dermatophilaceae</taxon>
        <taxon>Mobilicoccus</taxon>
    </lineage>
</organism>
<keyword evidence="12" id="KW-1185">Reference proteome</keyword>
<keyword evidence="3" id="KW-0597">Phosphoprotein</keyword>
<dbReference type="Pfam" id="PF07730">
    <property type="entry name" value="HisKA_3"/>
    <property type="match status" value="1"/>
</dbReference>
<feature type="domain" description="Signal transduction histidine kinase subgroup 3 dimerisation and phosphoacceptor" evidence="10">
    <location>
        <begin position="6"/>
        <end position="67"/>
    </location>
</feature>
<evidence type="ECO:0000313" key="11">
    <source>
        <dbReference type="EMBL" id="GMA39930.1"/>
    </source>
</evidence>
<keyword evidence="4" id="KW-0808">Transferase</keyword>
<keyword evidence="8" id="KW-0902">Two-component regulatory system</keyword>
<dbReference type="InterPro" id="IPR036890">
    <property type="entry name" value="HATPase_C_sf"/>
</dbReference>
<evidence type="ECO:0000256" key="4">
    <source>
        <dbReference type="ARBA" id="ARBA00022679"/>
    </source>
</evidence>
<dbReference type="InterPro" id="IPR050482">
    <property type="entry name" value="Sensor_HK_TwoCompSys"/>
</dbReference>
<proteinExistence type="predicted"/>
<evidence type="ECO:0000313" key="12">
    <source>
        <dbReference type="Proteomes" id="UP001157126"/>
    </source>
</evidence>
<name>A0ABQ6IRG7_9MICO</name>
<keyword evidence="5" id="KW-0547">Nucleotide-binding</keyword>
<keyword evidence="6" id="KW-0418">Kinase</keyword>
<feature type="region of interest" description="Disordered" evidence="9">
    <location>
        <begin position="225"/>
        <end position="247"/>
    </location>
</feature>
<evidence type="ECO:0000256" key="5">
    <source>
        <dbReference type="ARBA" id="ARBA00022741"/>
    </source>
</evidence>
<dbReference type="EC" id="2.7.13.3" evidence="2"/>
<dbReference type="Gene3D" id="3.30.565.10">
    <property type="entry name" value="Histidine kinase-like ATPase, C-terminal domain"/>
    <property type="match status" value="1"/>
</dbReference>
<evidence type="ECO:0000256" key="1">
    <source>
        <dbReference type="ARBA" id="ARBA00000085"/>
    </source>
</evidence>
<comment type="caution">
    <text evidence="11">The sequence shown here is derived from an EMBL/GenBank/DDBJ whole genome shotgun (WGS) entry which is preliminary data.</text>
</comment>
<protein>
    <recommendedName>
        <fullName evidence="2">histidine kinase</fullName>
        <ecNumber evidence="2">2.7.13.3</ecNumber>
    </recommendedName>
</protein>
<dbReference type="Gene3D" id="1.20.5.1930">
    <property type="match status" value="1"/>
</dbReference>
<dbReference type="EMBL" id="BSUO01000001">
    <property type="protein sequence ID" value="GMA39930.1"/>
    <property type="molecule type" value="Genomic_DNA"/>
</dbReference>
<evidence type="ECO:0000259" key="10">
    <source>
        <dbReference type="Pfam" id="PF07730"/>
    </source>
</evidence>
<feature type="region of interest" description="Disordered" evidence="9">
    <location>
        <begin position="61"/>
        <end position="87"/>
    </location>
</feature>
<evidence type="ECO:0000256" key="6">
    <source>
        <dbReference type="ARBA" id="ARBA00022777"/>
    </source>
</evidence>
<sequence length="247" mass="25559">MAIAEERARFADELHDRIAHEVTGIVVLAQGSSALARGGPVERPLELIEEAGLRAMEHIRGIVGRSGPPTPDRPGHGRGGSRASAVASVTDVSERLGVIVRDFAETTPAAVTPPAQVDCALSPQAWELMHRVTAESLTNVRRHAASARHVRVHLAADDRNATLWITDDGDGGGLGTGGGSGLRGLGRKAKALGGELTAHPVSQGGWQVRLILPAVGVPAVPAVPPVSAGSQGPAEPVHVVDRNEDDA</sequence>
<dbReference type="SUPFAM" id="SSF55874">
    <property type="entry name" value="ATPase domain of HSP90 chaperone/DNA topoisomerase II/histidine kinase"/>
    <property type="match status" value="1"/>
</dbReference>
<dbReference type="InterPro" id="IPR011712">
    <property type="entry name" value="Sig_transdc_His_kin_sub3_dim/P"/>
</dbReference>
<evidence type="ECO:0000256" key="2">
    <source>
        <dbReference type="ARBA" id="ARBA00012438"/>
    </source>
</evidence>
<feature type="compositionally biased region" description="Basic and acidic residues" evidence="9">
    <location>
        <begin position="238"/>
        <end position="247"/>
    </location>
</feature>